<keyword evidence="2" id="KW-1185">Reference proteome</keyword>
<organism evidence="1 2">
    <name type="scientific">Neobacillus novalis</name>
    <dbReference type="NCBI Taxonomy" id="220687"/>
    <lineage>
        <taxon>Bacteria</taxon>
        <taxon>Bacillati</taxon>
        <taxon>Bacillota</taxon>
        <taxon>Bacilli</taxon>
        <taxon>Bacillales</taxon>
        <taxon>Bacillaceae</taxon>
        <taxon>Neobacillus</taxon>
    </lineage>
</organism>
<dbReference type="AlphaFoldDB" id="A0AA95MJV4"/>
<protein>
    <submittedName>
        <fullName evidence="1">Uncharacterized protein</fullName>
    </submittedName>
</protein>
<dbReference type="Proteomes" id="UP001178288">
    <property type="component" value="Chromosome"/>
</dbReference>
<evidence type="ECO:0000313" key="1">
    <source>
        <dbReference type="EMBL" id="WHY85222.1"/>
    </source>
</evidence>
<dbReference type="RefSeq" id="WP_066091352.1">
    <property type="nucleotide sequence ID" value="NZ_CP126114.1"/>
</dbReference>
<gene>
    <name evidence="1" type="ORF">QNH39_21790</name>
</gene>
<dbReference type="KEGG" id="nnv:QNH39_21790"/>
<name>A0AA95MJV4_9BACI</name>
<dbReference type="EMBL" id="CP126114">
    <property type="protein sequence ID" value="WHY85222.1"/>
    <property type="molecule type" value="Genomic_DNA"/>
</dbReference>
<sequence length="89" mass="10448">MAKSRAKKLREKLTREGQMNPVVKRSPFVFTDMRERTTKTKKDHLYQFKHKNHQSADGNDGSFLFQSNFAFPKSQNKQFILHSTFVEIG</sequence>
<proteinExistence type="predicted"/>
<reference evidence="1" key="1">
    <citation type="submission" date="2023-05" db="EMBL/GenBank/DDBJ databases">
        <title>Comparative genomics of Bacillaceae isolates and their secondary metabolite potential.</title>
        <authorList>
            <person name="Song L."/>
            <person name="Nielsen L.J."/>
            <person name="Mohite O."/>
            <person name="Xu X."/>
            <person name="Weber T."/>
            <person name="Kovacs A.T."/>
        </authorList>
    </citation>
    <scope>NUCLEOTIDE SEQUENCE</scope>
    <source>
        <strain evidence="1">XLM17</strain>
    </source>
</reference>
<accession>A0AA95MJV4</accession>
<evidence type="ECO:0000313" key="2">
    <source>
        <dbReference type="Proteomes" id="UP001178288"/>
    </source>
</evidence>